<accession>A0A3M0DAC0</accession>
<feature type="transmembrane region" description="Helical" evidence="1">
    <location>
        <begin position="102"/>
        <end position="133"/>
    </location>
</feature>
<name>A0A3M0DAC0_9PROT</name>
<gene>
    <name evidence="3" type="ORF">BXY39_0077</name>
</gene>
<keyword evidence="1" id="KW-1133">Transmembrane helix</keyword>
<organism evidence="3 4">
    <name type="scientific">Eilatimonas milleporae</name>
    <dbReference type="NCBI Taxonomy" id="911205"/>
    <lineage>
        <taxon>Bacteria</taxon>
        <taxon>Pseudomonadati</taxon>
        <taxon>Pseudomonadota</taxon>
        <taxon>Alphaproteobacteria</taxon>
        <taxon>Kordiimonadales</taxon>
        <taxon>Kordiimonadaceae</taxon>
        <taxon>Eilatimonas</taxon>
    </lineage>
</organism>
<feature type="domain" description="EamA" evidence="2">
    <location>
        <begin position="152"/>
        <end position="283"/>
    </location>
</feature>
<dbReference type="Pfam" id="PF00892">
    <property type="entry name" value="EamA"/>
    <property type="match status" value="1"/>
</dbReference>
<evidence type="ECO:0000259" key="2">
    <source>
        <dbReference type="Pfam" id="PF00892"/>
    </source>
</evidence>
<dbReference type="SUPFAM" id="SSF103481">
    <property type="entry name" value="Multidrug resistance efflux transporter EmrE"/>
    <property type="match status" value="2"/>
</dbReference>
<feature type="transmembrane region" description="Helical" evidence="1">
    <location>
        <begin position="145"/>
        <end position="167"/>
    </location>
</feature>
<feature type="transmembrane region" description="Helical" evidence="1">
    <location>
        <begin position="62"/>
        <end position="82"/>
    </location>
</feature>
<feature type="transmembrane region" description="Helical" evidence="1">
    <location>
        <begin position="244"/>
        <end position="261"/>
    </location>
</feature>
<keyword evidence="4" id="KW-1185">Reference proteome</keyword>
<evidence type="ECO:0000313" key="4">
    <source>
        <dbReference type="Proteomes" id="UP000271227"/>
    </source>
</evidence>
<evidence type="ECO:0000256" key="1">
    <source>
        <dbReference type="SAM" id="Phobius"/>
    </source>
</evidence>
<sequence length="286" mass="30170">MSLPPDLLATILVLTSATLHATWSAIIKQADDKLAVSMVMSVAGAAVSLPFTAMVPLPDAHIGGLLAASTLVHMLYQRTLVWTLGRGDLTLVYPIARGSGPLFVTLFSLAALGASIGVQDLSAIAIIVCGILWTGLGQHRNPVAALATPGVGPALLCGMLIATYTIIDGHAVRIAAHPFTYILWMNVVFGPAFLLAGLAERRGRLLADMKACWRMGFLVMVIAYTGYALALLAFRHGGLAEVTALRETSIIFAACIGWIWLKEPFNRTKAVAVTMVAAGAVLLKAL</sequence>
<protein>
    <submittedName>
        <fullName evidence="3">EamA-like transporter family protein</fullName>
    </submittedName>
</protein>
<dbReference type="AlphaFoldDB" id="A0A3M0DAC0"/>
<proteinExistence type="predicted"/>
<dbReference type="GO" id="GO:0016020">
    <property type="term" value="C:membrane"/>
    <property type="evidence" value="ECO:0007669"/>
    <property type="project" value="InterPro"/>
</dbReference>
<feature type="transmembrane region" description="Helical" evidence="1">
    <location>
        <begin position="179"/>
        <end position="199"/>
    </location>
</feature>
<dbReference type="InterPro" id="IPR000620">
    <property type="entry name" value="EamA_dom"/>
</dbReference>
<keyword evidence="1" id="KW-0472">Membrane</keyword>
<dbReference type="InParanoid" id="A0A3M0DAC0"/>
<dbReference type="InterPro" id="IPR037185">
    <property type="entry name" value="EmrE-like"/>
</dbReference>
<dbReference type="RefSeq" id="WP_170163515.1">
    <property type="nucleotide sequence ID" value="NZ_REFR01000001.1"/>
</dbReference>
<evidence type="ECO:0000313" key="3">
    <source>
        <dbReference type="EMBL" id="RMB13083.1"/>
    </source>
</evidence>
<dbReference type="Proteomes" id="UP000271227">
    <property type="component" value="Unassembled WGS sequence"/>
</dbReference>
<feature type="transmembrane region" description="Helical" evidence="1">
    <location>
        <begin position="34"/>
        <end position="55"/>
    </location>
</feature>
<comment type="caution">
    <text evidence="3">The sequence shown here is derived from an EMBL/GenBank/DDBJ whole genome shotgun (WGS) entry which is preliminary data.</text>
</comment>
<reference evidence="3 4" key="1">
    <citation type="submission" date="2018-10" db="EMBL/GenBank/DDBJ databases">
        <title>Genomic Encyclopedia of Archaeal and Bacterial Type Strains, Phase II (KMG-II): from individual species to whole genera.</title>
        <authorList>
            <person name="Goeker M."/>
        </authorList>
    </citation>
    <scope>NUCLEOTIDE SEQUENCE [LARGE SCALE GENOMIC DNA]</scope>
    <source>
        <strain evidence="3 4">DSM 25217</strain>
    </source>
</reference>
<keyword evidence="1" id="KW-0812">Transmembrane</keyword>
<feature type="transmembrane region" description="Helical" evidence="1">
    <location>
        <begin position="211"/>
        <end position="232"/>
    </location>
</feature>
<dbReference type="EMBL" id="REFR01000001">
    <property type="protein sequence ID" value="RMB13083.1"/>
    <property type="molecule type" value="Genomic_DNA"/>
</dbReference>
<dbReference type="Gene3D" id="1.10.3730.20">
    <property type="match status" value="2"/>
</dbReference>